<evidence type="ECO:0000313" key="1">
    <source>
        <dbReference type="EMBL" id="KAJ7339244.1"/>
    </source>
</evidence>
<dbReference type="Proteomes" id="UP001218218">
    <property type="component" value="Unassembled WGS sequence"/>
</dbReference>
<accession>A0AAD6ZTS6</accession>
<keyword evidence="2" id="KW-1185">Reference proteome</keyword>
<dbReference type="AlphaFoldDB" id="A0AAD6ZTS6"/>
<protein>
    <submittedName>
        <fullName evidence="1">Uncharacterized protein</fullName>
    </submittedName>
</protein>
<gene>
    <name evidence="1" type="ORF">DFH08DRAFT_812635</name>
</gene>
<sequence length="161" mass="18670">MEMERQLELNYLETKSELRKARTYSVNTRAMPTWNFWILREYSLTDVWHGKSGTEQSLYHQRQRSEVQNEAPDRHRAQNSRIFLYKSQVTGGIYETLKQVTEMLEKGSKNGFFTSMHVQLSSDAAAFIPTVNFNILVLVVHMSPELPIARGRAAFSDQVLL</sequence>
<comment type="caution">
    <text evidence="1">The sequence shown here is derived from an EMBL/GenBank/DDBJ whole genome shotgun (WGS) entry which is preliminary data.</text>
</comment>
<dbReference type="EMBL" id="JARIHO010000028">
    <property type="protein sequence ID" value="KAJ7339244.1"/>
    <property type="molecule type" value="Genomic_DNA"/>
</dbReference>
<organism evidence="1 2">
    <name type="scientific">Mycena albidolilacea</name>
    <dbReference type="NCBI Taxonomy" id="1033008"/>
    <lineage>
        <taxon>Eukaryota</taxon>
        <taxon>Fungi</taxon>
        <taxon>Dikarya</taxon>
        <taxon>Basidiomycota</taxon>
        <taxon>Agaricomycotina</taxon>
        <taxon>Agaricomycetes</taxon>
        <taxon>Agaricomycetidae</taxon>
        <taxon>Agaricales</taxon>
        <taxon>Marasmiineae</taxon>
        <taxon>Mycenaceae</taxon>
        <taxon>Mycena</taxon>
    </lineage>
</organism>
<proteinExistence type="predicted"/>
<name>A0AAD6ZTS6_9AGAR</name>
<evidence type="ECO:0000313" key="2">
    <source>
        <dbReference type="Proteomes" id="UP001218218"/>
    </source>
</evidence>
<reference evidence="1" key="1">
    <citation type="submission" date="2023-03" db="EMBL/GenBank/DDBJ databases">
        <title>Massive genome expansion in bonnet fungi (Mycena s.s.) driven by repeated elements and novel gene families across ecological guilds.</title>
        <authorList>
            <consortium name="Lawrence Berkeley National Laboratory"/>
            <person name="Harder C.B."/>
            <person name="Miyauchi S."/>
            <person name="Viragh M."/>
            <person name="Kuo A."/>
            <person name="Thoen E."/>
            <person name="Andreopoulos B."/>
            <person name="Lu D."/>
            <person name="Skrede I."/>
            <person name="Drula E."/>
            <person name="Henrissat B."/>
            <person name="Morin E."/>
            <person name="Kohler A."/>
            <person name="Barry K."/>
            <person name="LaButti K."/>
            <person name="Morin E."/>
            <person name="Salamov A."/>
            <person name="Lipzen A."/>
            <person name="Mereny Z."/>
            <person name="Hegedus B."/>
            <person name="Baldrian P."/>
            <person name="Stursova M."/>
            <person name="Weitz H."/>
            <person name="Taylor A."/>
            <person name="Grigoriev I.V."/>
            <person name="Nagy L.G."/>
            <person name="Martin F."/>
            <person name="Kauserud H."/>
        </authorList>
    </citation>
    <scope>NUCLEOTIDE SEQUENCE</scope>
    <source>
        <strain evidence="1">CBHHK002</strain>
    </source>
</reference>